<reference evidence="2 3" key="1">
    <citation type="submission" date="2019-03" db="EMBL/GenBank/DDBJ databases">
        <title>Genomic Encyclopedia of Type Strains, Phase IV (KMG-IV): sequencing the most valuable type-strain genomes for metagenomic binning, comparative biology and taxonomic classification.</title>
        <authorList>
            <person name="Goeker M."/>
        </authorList>
    </citation>
    <scope>NUCLEOTIDE SEQUENCE [LARGE SCALE GENOMIC DNA]</scope>
    <source>
        <strain evidence="2 3">DSM 29487</strain>
    </source>
</reference>
<dbReference type="RefSeq" id="WP_066451299.1">
    <property type="nucleotide sequence ID" value="NZ_JANKBF010000002.1"/>
</dbReference>
<feature type="domain" description="Coenzyme F420:L-glutamate ligase-like" evidence="1">
    <location>
        <begin position="11"/>
        <end position="389"/>
    </location>
</feature>
<evidence type="ECO:0000259" key="1">
    <source>
        <dbReference type="Pfam" id="PF01996"/>
    </source>
</evidence>
<dbReference type="Proteomes" id="UP000295515">
    <property type="component" value="Unassembled WGS sequence"/>
</dbReference>
<protein>
    <submittedName>
        <fullName evidence="2">F420-0:gamma-glutamyl ligase</fullName>
    </submittedName>
</protein>
<gene>
    <name evidence="2" type="ORF">EDD60_101297</name>
</gene>
<dbReference type="InterPro" id="IPR002847">
    <property type="entry name" value="F420-0_gamma-glut_ligase-dom"/>
</dbReference>
<accession>A0A4R3ZAU4</accession>
<dbReference type="GO" id="GO:0016874">
    <property type="term" value="F:ligase activity"/>
    <property type="evidence" value="ECO:0007669"/>
    <property type="project" value="UniProtKB-KW"/>
</dbReference>
<dbReference type="SUPFAM" id="SSF144010">
    <property type="entry name" value="CofE-like"/>
    <property type="match status" value="1"/>
</dbReference>
<comment type="caution">
    <text evidence="2">The sequence shown here is derived from an EMBL/GenBank/DDBJ whole genome shotgun (WGS) entry which is preliminary data.</text>
</comment>
<name>A0A4R3ZAU4_9FIRM</name>
<keyword evidence="2" id="KW-0436">Ligase</keyword>
<dbReference type="Gene3D" id="3.30.1330.100">
    <property type="entry name" value="CofE-like"/>
    <property type="match status" value="1"/>
</dbReference>
<proteinExistence type="predicted"/>
<organism evidence="2 3">
    <name type="scientific">Longibaculum muris</name>
    <dbReference type="NCBI Taxonomy" id="1796628"/>
    <lineage>
        <taxon>Bacteria</taxon>
        <taxon>Bacillati</taxon>
        <taxon>Bacillota</taxon>
        <taxon>Erysipelotrichia</taxon>
        <taxon>Erysipelotrichales</taxon>
        <taxon>Coprobacillaceae</taxon>
        <taxon>Longibaculum</taxon>
    </lineage>
</organism>
<keyword evidence="3" id="KW-1185">Reference proteome</keyword>
<evidence type="ECO:0000313" key="3">
    <source>
        <dbReference type="Proteomes" id="UP000295515"/>
    </source>
</evidence>
<evidence type="ECO:0000313" key="2">
    <source>
        <dbReference type="EMBL" id="TCW02991.1"/>
    </source>
</evidence>
<dbReference type="Pfam" id="PF01996">
    <property type="entry name" value="F420_ligase"/>
    <property type="match status" value="1"/>
</dbReference>
<dbReference type="EMBL" id="SMCQ01000001">
    <property type="protein sequence ID" value="TCW02991.1"/>
    <property type="molecule type" value="Genomic_DNA"/>
</dbReference>
<dbReference type="GeneID" id="98914120"/>
<dbReference type="AlphaFoldDB" id="A0A4R3ZAU4"/>
<sequence length="396" mass="43294">MDRKVGTISRGIRCPIIREGDDLAKIVVDSVTEAAYSEGFMLRDRDVISITESIVARAQGNYASIQDIADDVKAKLGGETIGVIFPIMSRNRFAICLKGIAMGAKKVVLMLSYPSDEVGNALLTYDQLDEAGINPYSDILTLEKYRELFGGNKHEFTGVDYVQYYSDIITEAGAEVEIIFGNHAQEILKYTDCVLTCDIHTRARTKRLLKAAGAKVVCGLDDILTAPVNGSGYNAKYGLLGSNKSTEDMIKLFPRECQDLVENIQKEILELTDKHVEVMVYGDGAFKDPQGKIWELADPVVSPAFTSGLVGTPNELKLKYLADNDFKDLSGKELRDAIAKSIKEKDDNLVGNMASQGTTPRQLTDLIGSLCDLTSGSGDKGTPIVLVQGYFDNFTD</sequence>